<proteinExistence type="predicted"/>
<dbReference type="EMBL" id="JAPAAF010000038">
    <property type="protein sequence ID" value="MCW0484488.1"/>
    <property type="molecule type" value="Genomic_DNA"/>
</dbReference>
<comment type="caution">
    <text evidence="1">The sequence shown here is derived from an EMBL/GenBank/DDBJ whole genome shotgun (WGS) entry which is preliminary data.</text>
</comment>
<dbReference type="RefSeq" id="WP_282593081.1">
    <property type="nucleotide sequence ID" value="NZ_JAPAAF010000038.1"/>
</dbReference>
<sequence length="61" mass="7091">MPFFGYYTVFNLKQTEGIDESKIPATDACDHDFDTIAQAEELIECWTDLPEIRLDQSHAFY</sequence>
<protein>
    <submittedName>
        <fullName evidence="1">Uncharacterized protein</fullName>
    </submittedName>
</protein>
<evidence type="ECO:0000313" key="1">
    <source>
        <dbReference type="EMBL" id="MCW0484488.1"/>
    </source>
</evidence>
<gene>
    <name evidence="1" type="ORF">N2K84_17250</name>
</gene>
<reference evidence="1" key="1">
    <citation type="submission" date="2022-10" db="EMBL/GenBank/DDBJ databases">
        <title>Gaoshiqiia sediminis gen. nov., sp. nov., isolated from coastal sediment.</title>
        <authorList>
            <person name="Yu W.X."/>
            <person name="Mu D.S."/>
            <person name="Du J.Z."/>
            <person name="Liang Y.Q."/>
        </authorList>
    </citation>
    <scope>NUCLEOTIDE SEQUENCE</scope>
    <source>
        <strain evidence="1">A06</strain>
    </source>
</reference>
<accession>A0AA42C704</accession>
<name>A0AA42C704_9BACT</name>
<evidence type="ECO:0000313" key="2">
    <source>
        <dbReference type="Proteomes" id="UP001163821"/>
    </source>
</evidence>
<dbReference type="AlphaFoldDB" id="A0AA42C704"/>
<dbReference type="Proteomes" id="UP001163821">
    <property type="component" value="Unassembled WGS sequence"/>
</dbReference>
<keyword evidence="2" id="KW-1185">Reference proteome</keyword>
<organism evidence="1 2">
    <name type="scientific">Gaoshiqia sediminis</name>
    <dbReference type="NCBI Taxonomy" id="2986998"/>
    <lineage>
        <taxon>Bacteria</taxon>
        <taxon>Pseudomonadati</taxon>
        <taxon>Bacteroidota</taxon>
        <taxon>Bacteroidia</taxon>
        <taxon>Marinilabiliales</taxon>
        <taxon>Prolixibacteraceae</taxon>
        <taxon>Gaoshiqia</taxon>
    </lineage>
</organism>